<gene>
    <name evidence="3" type="ORF">CVT25_012162</name>
</gene>
<reference evidence="3 4" key="1">
    <citation type="journal article" date="2018" name="Evol. Lett.">
        <title>Horizontal gene cluster transfer increased hallucinogenic mushroom diversity.</title>
        <authorList>
            <person name="Reynolds H.T."/>
            <person name="Vijayakumar V."/>
            <person name="Gluck-Thaler E."/>
            <person name="Korotkin H.B."/>
            <person name="Matheny P.B."/>
            <person name="Slot J.C."/>
        </authorList>
    </citation>
    <scope>NUCLEOTIDE SEQUENCE [LARGE SCALE GENOMIC DNA]</scope>
    <source>
        <strain evidence="3 4">2631</strain>
    </source>
</reference>
<name>A0A409XFG8_PSICY</name>
<keyword evidence="2" id="KW-0472">Membrane</keyword>
<keyword evidence="4" id="KW-1185">Reference proteome</keyword>
<feature type="region of interest" description="Disordered" evidence="1">
    <location>
        <begin position="139"/>
        <end position="165"/>
    </location>
</feature>
<evidence type="ECO:0000313" key="3">
    <source>
        <dbReference type="EMBL" id="PPQ89490.1"/>
    </source>
</evidence>
<feature type="region of interest" description="Disordered" evidence="1">
    <location>
        <begin position="211"/>
        <end position="239"/>
    </location>
</feature>
<dbReference type="Proteomes" id="UP000283269">
    <property type="component" value="Unassembled WGS sequence"/>
</dbReference>
<feature type="compositionally biased region" description="Basic residues" evidence="1">
    <location>
        <begin position="142"/>
        <end position="160"/>
    </location>
</feature>
<evidence type="ECO:0000256" key="1">
    <source>
        <dbReference type="SAM" id="MobiDB-lite"/>
    </source>
</evidence>
<dbReference type="OrthoDB" id="2502792at2759"/>
<sequence length="239" mass="26748">MVFQQPDFLVPVLEYLSDVLPPPLYSILVKVLSHSLAALTAISQLCASLLSDHPSNWHAQALLPPIITIIVAYLALMSLYRTTSWLIRLMFWCIKWGSLFGIFMAGVGYFMGNAGGNAVGLQGALPVLGNLISTLLDDKEHSSRHRQKKSRKSKPKSRRPKAWDSFDAHQQWQYQENQGRDENPQMQQVMDMVTSAAGKIFTGNWWNTAENIVKNTPKPDQSKKSAKSKGQHPGSSRSR</sequence>
<keyword evidence="2" id="KW-1133">Transmembrane helix</keyword>
<evidence type="ECO:0000256" key="2">
    <source>
        <dbReference type="SAM" id="Phobius"/>
    </source>
</evidence>
<proteinExistence type="predicted"/>
<keyword evidence="2" id="KW-0812">Transmembrane</keyword>
<dbReference type="AlphaFoldDB" id="A0A409XFG8"/>
<comment type="caution">
    <text evidence="3">The sequence shown here is derived from an EMBL/GenBank/DDBJ whole genome shotgun (WGS) entry which is preliminary data.</text>
</comment>
<accession>A0A409XFG8</accession>
<protein>
    <submittedName>
        <fullName evidence="3">Uncharacterized protein</fullName>
    </submittedName>
</protein>
<feature type="transmembrane region" description="Helical" evidence="2">
    <location>
        <begin position="62"/>
        <end position="80"/>
    </location>
</feature>
<organism evidence="3 4">
    <name type="scientific">Psilocybe cyanescens</name>
    <dbReference type="NCBI Taxonomy" id="93625"/>
    <lineage>
        <taxon>Eukaryota</taxon>
        <taxon>Fungi</taxon>
        <taxon>Dikarya</taxon>
        <taxon>Basidiomycota</taxon>
        <taxon>Agaricomycotina</taxon>
        <taxon>Agaricomycetes</taxon>
        <taxon>Agaricomycetidae</taxon>
        <taxon>Agaricales</taxon>
        <taxon>Agaricineae</taxon>
        <taxon>Strophariaceae</taxon>
        <taxon>Psilocybe</taxon>
    </lineage>
</organism>
<evidence type="ECO:0000313" key="4">
    <source>
        <dbReference type="Proteomes" id="UP000283269"/>
    </source>
</evidence>
<dbReference type="InParanoid" id="A0A409XFG8"/>
<feature type="transmembrane region" description="Helical" evidence="2">
    <location>
        <begin position="92"/>
        <end position="112"/>
    </location>
</feature>
<dbReference type="EMBL" id="NHYD01001859">
    <property type="protein sequence ID" value="PPQ89490.1"/>
    <property type="molecule type" value="Genomic_DNA"/>
</dbReference>